<dbReference type="Proteomes" id="UP000265745">
    <property type="component" value="Unassembled WGS sequence"/>
</dbReference>
<protein>
    <submittedName>
        <fullName evidence="1">Uncharacterized protein</fullName>
    </submittedName>
</protein>
<evidence type="ECO:0000313" key="1">
    <source>
        <dbReference type="EMBL" id="RHW23201.1"/>
    </source>
</evidence>
<dbReference type="OrthoDB" id="5954810at2"/>
<dbReference type="EMBL" id="QJSA01000001">
    <property type="protein sequence ID" value="RHW23201.1"/>
    <property type="molecule type" value="Genomic_DNA"/>
</dbReference>
<sequence>MPAKQRGATLVVGLIMLLLLTLMVGSAFTLSTTNLKAVGNMQVREEAIAAANAAIELVISSAFIDATKDESIEIDINNNGITDYTVNVAKPQCVGFTLAASTAASSVTLGTMSDSTWDTLWEITATVNDVSSGASATVRQGIRVRLGNAQKTNLCS</sequence>
<name>A0A396S2U7_9PSED</name>
<dbReference type="AlphaFoldDB" id="A0A396S2U7"/>
<gene>
    <name evidence="1" type="ORF">C2846_00660</name>
</gene>
<reference evidence="1 2" key="1">
    <citation type="submission" date="2018-06" db="EMBL/GenBank/DDBJ databases">
        <title>Pseudomonas jilinensis sp. nov., isolated from the production water of Jilin Oilfield in China.</title>
        <authorList>
            <person name="Wang J."/>
        </authorList>
    </citation>
    <scope>NUCLEOTIDE SEQUENCE [LARGE SCALE GENOMIC DNA]</scope>
    <source>
        <strain evidence="1 2">JS15-10A1</strain>
    </source>
</reference>
<proteinExistence type="predicted"/>
<organism evidence="1 2">
    <name type="scientific">Pseudomonas jilinensis</name>
    <dbReference type="NCBI Taxonomy" id="2078689"/>
    <lineage>
        <taxon>Bacteria</taxon>
        <taxon>Pseudomonadati</taxon>
        <taxon>Pseudomonadota</taxon>
        <taxon>Gammaproteobacteria</taxon>
        <taxon>Pseudomonadales</taxon>
        <taxon>Pseudomonadaceae</taxon>
        <taxon>Pseudomonas</taxon>
    </lineage>
</organism>
<accession>A0A396S2U7</accession>
<keyword evidence="2" id="KW-1185">Reference proteome</keyword>
<evidence type="ECO:0000313" key="2">
    <source>
        <dbReference type="Proteomes" id="UP000265745"/>
    </source>
</evidence>
<comment type="caution">
    <text evidence="1">The sequence shown here is derived from an EMBL/GenBank/DDBJ whole genome shotgun (WGS) entry which is preliminary data.</text>
</comment>